<keyword evidence="2" id="KW-0732">Signal</keyword>
<gene>
    <name evidence="4" type="ORF">SAMN05216565_101735</name>
</gene>
<sequence>MKRILLIMLALSIVTVACGSKNENIQKEGTEEENELLPLNVEIETLPDTLKANEVVTINAYVTLGEEEVEDANEVQFQIWEKGKEEDDEFIDATHVGSGTYTIEKTFDHDGIFYVVAHVTARNMHNMPKKELIVGDGESEEHSHDSHGEEESEHHHHESQLFIELNPKEAKSNNETELSVEVKQNDELFSGAKVSYEIWKGEDHKHEYVDAVESNGSGTYVAQYTFTEAGVYDVRIHIESESLHDHVEKEITVE</sequence>
<dbReference type="STRING" id="930152.SAMN05216565_101735"/>
<feature type="signal peptide" evidence="2">
    <location>
        <begin position="1"/>
        <end position="17"/>
    </location>
</feature>
<evidence type="ECO:0000313" key="4">
    <source>
        <dbReference type="EMBL" id="SDP15915.1"/>
    </source>
</evidence>
<dbReference type="InterPro" id="IPR032693">
    <property type="entry name" value="YtkA-like_dom"/>
</dbReference>
<dbReference type="Pfam" id="PF13115">
    <property type="entry name" value="YtkA"/>
    <property type="match status" value="2"/>
</dbReference>
<dbReference type="EMBL" id="FNJU01000001">
    <property type="protein sequence ID" value="SDP15915.1"/>
    <property type="molecule type" value="Genomic_DNA"/>
</dbReference>
<feature type="compositionally biased region" description="Basic and acidic residues" evidence="1">
    <location>
        <begin position="140"/>
        <end position="159"/>
    </location>
</feature>
<dbReference type="AlphaFoldDB" id="A0A1H0QFU2"/>
<name>A0A1H0QFU2_9BACI</name>
<evidence type="ECO:0000313" key="5">
    <source>
        <dbReference type="Proteomes" id="UP000199159"/>
    </source>
</evidence>
<dbReference type="Gene3D" id="2.60.40.10">
    <property type="entry name" value="Immunoglobulins"/>
    <property type="match status" value="1"/>
</dbReference>
<reference evidence="5" key="1">
    <citation type="submission" date="2016-10" db="EMBL/GenBank/DDBJ databases">
        <authorList>
            <person name="Varghese N."/>
            <person name="Submissions S."/>
        </authorList>
    </citation>
    <scope>NUCLEOTIDE SEQUENCE [LARGE SCALE GENOMIC DNA]</scope>
    <source>
        <strain evidence="5">IBRC-M10078</strain>
    </source>
</reference>
<feature type="region of interest" description="Disordered" evidence="1">
    <location>
        <begin position="135"/>
        <end position="160"/>
    </location>
</feature>
<evidence type="ECO:0000259" key="3">
    <source>
        <dbReference type="Pfam" id="PF13115"/>
    </source>
</evidence>
<proteinExistence type="predicted"/>
<organism evidence="4 5">
    <name type="scientific">Litchfieldia salsa</name>
    <dbReference type="NCBI Taxonomy" id="930152"/>
    <lineage>
        <taxon>Bacteria</taxon>
        <taxon>Bacillati</taxon>
        <taxon>Bacillota</taxon>
        <taxon>Bacilli</taxon>
        <taxon>Bacillales</taxon>
        <taxon>Bacillaceae</taxon>
        <taxon>Litchfieldia</taxon>
    </lineage>
</organism>
<evidence type="ECO:0000256" key="2">
    <source>
        <dbReference type="SAM" id="SignalP"/>
    </source>
</evidence>
<feature type="chain" id="PRO_5038620916" evidence="2">
    <location>
        <begin position="18"/>
        <end position="254"/>
    </location>
</feature>
<protein>
    <submittedName>
        <fullName evidence="4">YtkA-like</fullName>
    </submittedName>
</protein>
<accession>A0A1H0QFU2</accession>
<feature type="domain" description="YtkA-like" evidence="3">
    <location>
        <begin position="163"/>
        <end position="237"/>
    </location>
</feature>
<evidence type="ECO:0000256" key="1">
    <source>
        <dbReference type="SAM" id="MobiDB-lite"/>
    </source>
</evidence>
<dbReference type="PROSITE" id="PS51257">
    <property type="entry name" value="PROKAR_LIPOPROTEIN"/>
    <property type="match status" value="1"/>
</dbReference>
<dbReference type="InterPro" id="IPR013783">
    <property type="entry name" value="Ig-like_fold"/>
</dbReference>
<dbReference type="RefSeq" id="WP_090849963.1">
    <property type="nucleotide sequence ID" value="NZ_FNJU01000001.1"/>
</dbReference>
<feature type="domain" description="YtkA-like" evidence="3">
    <location>
        <begin position="38"/>
        <end position="113"/>
    </location>
</feature>
<dbReference type="OrthoDB" id="2679563at2"/>
<dbReference type="Proteomes" id="UP000199159">
    <property type="component" value="Unassembled WGS sequence"/>
</dbReference>
<keyword evidence="5" id="KW-1185">Reference proteome</keyword>